<evidence type="ECO:0000313" key="12">
    <source>
        <dbReference type="EMBL" id="KAJ02675.1"/>
    </source>
</evidence>
<dbReference type="AlphaFoldDB" id="A0A061STX2"/>
<dbReference type="eggNOG" id="COG0154">
    <property type="taxonomic scope" value="Bacteria"/>
</dbReference>
<dbReference type="EC" id="6.3.5.7" evidence="3 10"/>
<keyword evidence="13" id="KW-1185">Reference proteome</keyword>
<dbReference type="STRING" id="83219.PM02_12950"/>
<dbReference type="PROSITE" id="PS00571">
    <property type="entry name" value="AMIDASES"/>
    <property type="match status" value="1"/>
</dbReference>
<sequence length="495" mass="52236">MTELNKLGLAGARDALRSGDVTSKDLTEACLTAIDGAGALNAFVHNTPDVALAQADAADKRLAAGDAPAMCGLPIGIKDLFCTKGVPSQAGSRILQGFLPEYESTVSQNLFDNGAVMLGKLNMDEFAMGSSNETSVYGNAVNPWRRGNDDAALTPGGSSGGSAAAVAADLCLAATGTDTGGSIRQPAAFTGTVGIKPTYGRCSRWGIVAFASSLDQAGPMTKSVRDAAIMLEAMCGHDPKDSTSADLEVPNFEAALTGDIRGKKIGIPKEYRMDGMPEEIETLWQDGIAMMKGAGAEIVDISLPHTKYALPAYYVIAPAEASSNLARYDGVRYGHRATLEAGDGITEMYENTRAEGFGHEVQRRVMIGTYVLSAGFYDAYYNRARRVRSLIKKDFEDVFAQGIDSILTPATPSAAFGLGEMTDADPVAMYLNDVFTVTVNLAGLPGIAVPTGQNRQGLPLGLQLIGRPWEEADLLSSAYALEKAAGFVAKADKWW</sequence>
<keyword evidence="7 10" id="KW-0067">ATP-binding</keyword>
<evidence type="ECO:0000256" key="2">
    <source>
        <dbReference type="ARBA" id="ARBA00011123"/>
    </source>
</evidence>
<proteinExistence type="inferred from homology"/>
<evidence type="ECO:0000256" key="4">
    <source>
        <dbReference type="ARBA" id="ARBA00014428"/>
    </source>
</evidence>
<name>A0A061STX2_9RHOB</name>
<evidence type="ECO:0000313" key="13">
    <source>
        <dbReference type="Proteomes" id="UP000027337"/>
    </source>
</evidence>
<dbReference type="InterPro" id="IPR004412">
    <property type="entry name" value="GatA"/>
</dbReference>
<feature type="domain" description="Amidase" evidence="11">
    <location>
        <begin position="25"/>
        <end position="475"/>
    </location>
</feature>
<comment type="caution">
    <text evidence="12">The sequence shown here is derived from an EMBL/GenBank/DDBJ whole genome shotgun (WGS) entry which is preliminary data.</text>
</comment>
<evidence type="ECO:0000256" key="3">
    <source>
        <dbReference type="ARBA" id="ARBA00012739"/>
    </source>
</evidence>
<dbReference type="InterPro" id="IPR000120">
    <property type="entry name" value="Amidase"/>
</dbReference>
<keyword evidence="12" id="KW-0808">Transferase</keyword>
<feature type="active site" description="Charge relay system" evidence="10">
    <location>
        <position position="158"/>
    </location>
</feature>
<feature type="active site" description="Acyl-ester intermediate" evidence="10">
    <location>
        <position position="182"/>
    </location>
</feature>
<evidence type="ECO:0000256" key="10">
    <source>
        <dbReference type="HAMAP-Rule" id="MF_00120"/>
    </source>
</evidence>
<dbReference type="PANTHER" id="PTHR11895">
    <property type="entry name" value="TRANSAMIDASE"/>
    <property type="match status" value="1"/>
</dbReference>
<comment type="similarity">
    <text evidence="1 10">Belongs to the amidase family. GatA subfamily.</text>
</comment>
<evidence type="ECO:0000256" key="9">
    <source>
        <dbReference type="ARBA" id="ARBA00047407"/>
    </source>
</evidence>
<dbReference type="GO" id="GO:0050567">
    <property type="term" value="F:glutaminyl-tRNA synthase (glutamine-hydrolyzing) activity"/>
    <property type="evidence" value="ECO:0007669"/>
    <property type="project" value="UniProtKB-UniRule"/>
</dbReference>
<dbReference type="GO" id="GO:0016740">
    <property type="term" value="F:transferase activity"/>
    <property type="evidence" value="ECO:0007669"/>
    <property type="project" value="UniProtKB-KW"/>
</dbReference>
<dbReference type="RefSeq" id="WP_037909043.1">
    <property type="nucleotide sequence ID" value="NZ_JEMU01000010.1"/>
</dbReference>
<evidence type="ECO:0000256" key="5">
    <source>
        <dbReference type="ARBA" id="ARBA00022598"/>
    </source>
</evidence>
<gene>
    <name evidence="10 12" type="primary">gatA</name>
    <name evidence="12" type="ORF">PM02_12950</name>
</gene>
<dbReference type="SUPFAM" id="SSF75304">
    <property type="entry name" value="Amidase signature (AS) enzymes"/>
    <property type="match status" value="1"/>
</dbReference>
<dbReference type="NCBIfam" id="TIGR00132">
    <property type="entry name" value="gatA"/>
    <property type="match status" value="1"/>
</dbReference>
<dbReference type="Proteomes" id="UP000027337">
    <property type="component" value="Unassembled WGS sequence"/>
</dbReference>
<dbReference type="GO" id="GO:0006412">
    <property type="term" value="P:translation"/>
    <property type="evidence" value="ECO:0007669"/>
    <property type="project" value="UniProtKB-UniRule"/>
</dbReference>
<evidence type="ECO:0000256" key="1">
    <source>
        <dbReference type="ARBA" id="ARBA00008069"/>
    </source>
</evidence>
<evidence type="ECO:0000259" key="11">
    <source>
        <dbReference type="Pfam" id="PF01425"/>
    </source>
</evidence>
<comment type="function">
    <text evidence="10">Allows the formation of correctly charged Gln-tRNA(Gln) through the transamidation of misacylated Glu-tRNA(Gln) in organisms which lack glutaminyl-tRNA synthetase. The reaction takes place in the presence of glutamine and ATP through an activated gamma-phospho-Glu-tRNA(Gln).</text>
</comment>
<dbReference type="InterPro" id="IPR020556">
    <property type="entry name" value="Amidase_CS"/>
</dbReference>
<comment type="catalytic activity">
    <reaction evidence="9 10">
        <text>L-glutamyl-tRNA(Gln) + L-glutamine + ATP + H2O = L-glutaminyl-tRNA(Gln) + L-glutamate + ADP + phosphate + H(+)</text>
        <dbReference type="Rhea" id="RHEA:17521"/>
        <dbReference type="Rhea" id="RHEA-COMP:9681"/>
        <dbReference type="Rhea" id="RHEA-COMP:9684"/>
        <dbReference type="ChEBI" id="CHEBI:15377"/>
        <dbReference type="ChEBI" id="CHEBI:15378"/>
        <dbReference type="ChEBI" id="CHEBI:29985"/>
        <dbReference type="ChEBI" id="CHEBI:30616"/>
        <dbReference type="ChEBI" id="CHEBI:43474"/>
        <dbReference type="ChEBI" id="CHEBI:58359"/>
        <dbReference type="ChEBI" id="CHEBI:78520"/>
        <dbReference type="ChEBI" id="CHEBI:78521"/>
        <dbReference type="ChEBI" id="CHEBI:456216"/>
        <dbReference type="EC" id="6.3.5.7"/>
    </reaction>
</comment>
<dbReference type="InterPro" id="IPR036928">
    <property type="entry name" value="AS_sf"/>
</dbReference>
<comment type="subunit">
    <text evidence="2 10">Heterotrimer of A, B and C subunits.</text>
</comment>
<keyword evidence="5 10" id="KW-0436">Ligase</keyword>
<dbReference type="Pfam" id="PF01425">
    <property type="entry name" value="Amidase"/>
    <property type="match status" value="1"/>
</dbReference>
<dbReference type="GO" id="GO:0005524">
    <property type="term" value="F:ATP binding"/>
    <property type="evidence" value="ECO:0007669"/>
    <property type="project" value="UniProtKB-KW"/>
</dbReference>
<evidence type="ECO:0000256" key="6">
    <source>
        <dbReference type="ARBA" id="ARBA00022741"/>
    </source>
</evidence>
<evidence type="ECO:0000256" key="7">
    <source>
        <dbReference type="ARBA" id="ARBA00022840"/>
    </source>
</evidence>
<dbReference type="EMBL" id="JEMU01000010">
    <property type="protein sequence ID" value="KAJ02675.1"/>
    <property type="molecule type" value="Genomic_DNA"/>
</dbReference>
<accession>A0A061STX2</accession>
<feature type="active site" description="Charge relay system" evidence="10">
    <location>
        <position position="78"/>
    </location>
</feature>
<dbReference type="InterPro" id="IPR023631">
    <property type="entry name" value="Amidase_dom"/>
</dbReference>
<organism evidence="12 13">
    <name type="scientific">Sulfitobacter mediterraneus</name>
    <dbReference type="NCBI Taxonomy" id="83219"/>
    <lineage>
        <taxon>Bacteria</taxon>
        <taxon>Pseudomonadati</taxon>
        <taxon>Pseudomonadota</taxon>
        <taxon>Alphaproteobacteria</taxon>
        <taxon>Rhodobacterales</taxon>
        <taxon>Roseobacteraceae</taxon>
        <taxon>Sulfitobacter</taxon>
    </lineage>
</organism>
<dbReference type="GO" id="GO:0030956">
    <property type="term" value="C:glutamyl-tRNA(Gln) amidotransferase complex"/>
    <property type="evidence" value="ECO:0007669"/>
    <property type="project" value="InterPro"/>
</dbReference>
<dbReference type="Gene3D" id="3.90.1300.10">
    <property type="entry name" value="Amidase signature (AS) domain"/>
    <property type="match status" value="1"/>
</dbReference>
<keyword evidence="6 10" id="KW-0547">Nucleotide-binding</keyword>
<protein>
    <recommendedName>
        <fullName evidence="4 10">Glutamyl-tRNA(Gln) amidotransferase subunit A</fullName>
        <shortName evidence="10">Glu-ADT subunit A</shortName>
        <ecNumber evidence="3 10">6.3.5.7</ecNumber>
    </recommendedName>
</protein>
<keyword evidence="8 10" id="KW-0648">Protein biosynthesis</keyword>
<evidence type="ECO:0000256" key="8">
    <source>
        <dbReference type="ARBA" id="ARBA00022917"/>
    </source>
</evidence>
<dbReference type="HAMAP" id="MF_00120">
    <property type="entry name" value="GatA"/>
    <property type="match status" value="1"/>
</dbReference>
<reference evidence="12 13" key="1">
    <citation type="journal article" date="2014" name="Genome Announc.">
        <title>Draft Genome Sequences of Two Isolates of the Roseobacter Group, Sulfitobacter sp. Strains 3SOLIMAR09 and 1FIGIMAR09, from Harbors of Mallorca Island (Mediterranean Sea).</title>
        <authorList>
            <person name="Mas-Llado M."/>
            <person name="Pina-Villalonga J.M."/>
            <person name="Brunet-Galmes I."/>
            <person name="Nogales B."/>
            <person name="Bosch R."/>
        </authorList>
    </citation>
    <scope>NUCLEOTIDE SEQUENCE [LARGE SCALE GENOMIC DNA]</scope>
    <source>
        <strain evidence="12 13">1FIGIMAR09</strain>
    </source>
</reference>
<dbReference type="PANTHER" id="PTHR11895:SF151">
    <property type="entry name" value="GLUTAMYL-TRNA(GLN) AMIDOTRANSFERASE SUBUNIT A"/>
    <property type="match status" value="1"/>
</dbReference>